<comment type="subcellular location">
    <subcellularLocation>
        <location evidence="1">Cytoplasm</location>
    </subcellularLocation>
</comment>
<dbReference type="InterPro" id="IPR011989">
    <property type="entry name" value="ARM-like"/>
</dbReference>
<evidence type="ECO:0000256" key="3">
    <source>
        <dbReference type="SAM" id="Coils"/>
    </source>
</evidence>
<sequence>MHVSSCIFCTVARGKVRKNNNIKLFYKEYTDLRFKVLLNRSASYIKIRDFENGLNDCNVALEINNNDVKGLFRRANCLLNITDKDDANKINNLNKAIEDLKRALLIEKNNMEVKDLLLKLIEEKNKIENNIQLSQLPSVIVKDIYNLIVNENEYDINYNKSHFNNELYNKLNSLYMYIYSNGNNDIILNTSCMENIISIFQHKNKELGCQILYIPVNGSKDISNSIVINSWNILSILLEDNDYVFNDLLDENRNDNGYLSNISNNDLRFKKYDSNTKNKQLINFRNSIKRSGIIDYTDIKNFINNCIVSNISNNDFITILNNIFNILFCINDQYIHSVDYINFLLSLIDIGIPFINVNDNVHILILLILRNLSILFKNRKSISNKLKALEYSSEIENLINSFFKLSYRYYNELLFNNPSSNNNNTFNNIINNCEFILSIIFSLLSEKERDDTIDLNSISNNHFIQKYILKSISKYCDHNYNNIDSVDDNNNEYKHSNWVISDYLSFITGIIGIKVLHFSNRGVLKANIINYPQIVHCILLLIITNSKDYNLLLNYSTNNSNSSPYPLNNDVYESIIRTNCIEIISLLMEYSEIRGSIAKDEDTVVILYNNCKCIIDEYNINANINKLNSCCRLLNGISKFSVENNNILSLLIDRLNISELLKKLWASFIETNKSNNDNNRNSNNLYIGIYWSCIQNYFEILTILSMHKTFKIILLSLKMIDNNELFILSVLDISNIIDMNDNNNNIKCSLHSLFYLYLSFIQNLLTCNESDPSTEVQNINDNNKNIYFLKRQRYYKQLNSQDHFDFDQSQLEELEVMYNKLPKYSKGEKNGLYDRGDESLVNKFRNIIMDNTNLINHLYLILNDINNNNSRFSNENNKSFIILSSLPIILGISNNICDLITVNNNDSKLILLHRGKIVKNGGLKCLLDSIAIIDNEINSNLNNQYSRSPINKKYLIDRMREYKQAVSRLLICISPSLISYKLLLESAIRIQSLLDDEHELLQYESALAITNILSKSLDKLSQDIDYDSITIRIYNNGLGWNLLKNLCFSDNILLRSTGLEGLCNFCNKDYVVSKHFINSKSNGIEDLKLFAAFSSENNVRIQRASLGALAMLSSYSDVSKIIINNWNDIGNKLTELSNDSNIIKNFELKERLLFCLNNLLFSSSQNNNSNNDIINNNVNINVDKNNGDLISILEINKIIKEKISLLT</sequence>
<evidence type="ECO:0000256" key="2">
    <source>
        <dbReference type="ARBA" id="ARBA00022490"/>
    </source>
</evidence>
<organism evidence="4 5">
    <name type="scientific">Cryptosporidium xiaoi</name>
    <dbReference type="NCBI Taxonomy" id="659607"/>
    <lineage>
        <taxon>Eukaryota</taxon>
        <taxon>Sar</taxon>
        <taxon>Alveolata</taxon>
        <taxon>Apicomplexa</taxon>
        <taxon>Conoidasida</taxon>
        <taxon>Coccidia</taxon>
        <taxon>Eucoccidiorida</taxon>
        <taxon>Eimeriorina</taxon>
        <taxon>Cryptosporidiidae</taxon>
        <taxon>Cryptosporidium</taxon>
    </lineage>
</organism>
<proteinExistence type="predicted"/>
<evidence type="ECO:0000256" key="1">
    <source>
        <dbReference type="ARBA" id="ARBA00004496"/>
    </source>
</evidence>
<protein>
    <recommendedName>
        <fullName evidence="6">Protein unc-45 homolog B</fullName>
    </recommendedName>
</protein>
<dbReference type="Proteomes" id="UP001311799">
    <property type="component" value="Unassembled WGS sequence"/>
</dbReference>
<dbReference type="GO" id="GO:0051879">
    <property type="term" value="F:Hsp90 protein binding"/>
    <property type="evidence" value="ECO:0007669"/>
    <property type="project" value="TreeGrafter"/>
</dbReference>
<dbReference type="Gene3D" id="1.25.40.10">
    <property type="entry name" value="Tetratricopeptide repeat domain"/>
    <property type="match status" value="1"/>
</dbReference>
<dbReference type="InterPro" id="IPR016024">
    <property type="entry name" value="ARM-type_fold"/>
</dbReference>
<dbReference type="PANTHER" id="PTHR45994">
    <property type="entry name" value="FI21225P1"/>
    <property type="match status" value="1"/>
</dbReference>
<dbReference type="EMBL" id="JAWDEY010000016">
    <property type="protein sequence ID" value="KAK6589066.1"/>
    <property type="molecule type" value="Genomic_DNA"/>
</dbReference>
<reference evidence="4 5" key="1">
    <citation type="submission" date="2023-10" db="EMBL/GenBank/DDBJ databases">
        <title>Comparative genomics analysis reveals potential genetic determinants of host preference in Cryptosporidium xiaoi.</title>
        <authorList>
            <person name="Xiao L."/>
            <person name="Li J."/>
        </authorList>
    </citation>
    <scope>NUCLEOTIDE SEQUENCE [LARGE SCALE GENOMIC DNA]</scope>
    <source>
        <strain evidence="4 5">52996</strain>
    </source>
</reference>
<dbReference type="InterPro" id="IPR011990">
    <property type="entry name" value="TPR-like_helical_dom_sf"/>
</dbReference>
<accession>A0AAV9Y2X4</accession>
<dbReference type="GO" id="GO:0005737">
    <property type="term" value="C:cytoplasm"/>
    <property type="evidence" value="ECO:0007669"/>
    <property type="project" value="UniProtKB-SubCell"/>
</dbReference>
<evidence type="ECO:0000313" key="4">
    <source>
        <dbReference type="EMBL" id="KAK6589066.1"/>
    </source>
</evidence>
<dbReference type="SUPFAM" id="SSF48452">
    <property type="entry name" value="TPR-like"/>
    <property type="match status" value="1"/>
</dbReference>
<keyword evidence="5" id="KW-1185">Reference proteome</keyword>
<name>A0AAV9Y2X4_9CRYT</name>
<dbReference type="SUPFAM" id="SSF48371">
    <property type="entry name" value="ARM repeat"/>
    <property type="match status" value="1"/>
</dbReference>
<dbReference type="PANTHER" id="PTHR45994:SF1">
    <property type="entry name" value="FI21225P1"/>
    <property type="match status" value="1"/>
</dbReference>
<comment type="caution">
    <text evidence="4">The sequence shown here is derived from an EMBL/GenBank/DDBJ whole genome shotgun (WGS) entry which is preliminary data.</text>
</comment>
<gene>
    <name evidence="4" type="ORF">RS030_243627</name>
</gene>
<dbReference type="AlphaFoldDB" id="A0AAV9Y2X4"/>
<keyword evidence="2" id="KW-0963">Cytoplasm</keyword>
<evidence type="ECO:0008006" key="6">
    <source>
        <dbReference type="Google" id="ProtNLM"/>
    </source>
</evidence>
<feature type="coiled-coil region" evidence="3">
    <location>
        <begin position="90"/>
        <end position="130"/>
    </location>
</feature>
<keyword evidence="3" id="KW-0175">Coiled coil</keyword>
<evidence type="ECO:0000313" key="5">
    <source>
        <dbReference type="Proteomes" id="UP001311799"/>
    </source>
</evidence>
<dbReference type="Gene3D" id="1.25.10.10">
    <property type="entry name" value="Leucine-rich Repeat Variant"/>
    <property type="match status" value="1"/>
</dbReference>